<keyword evidence="11 15" id="KW-0472">Membrane</keyword>
<dbReference type="InterPro" id="IPR003715">
    <property type="entry name" value="Poly_export_N"/>
</dbReference>
<evidence type="ECO:0000256" key="13">
    <source>
        <dbReference type="ARBA" id="ARBA00023237"/>
    </source>
</evidence>
<keyword evidence="9" id="KW-0406">Ion transport</keyword>
<evidence type="ECO:0000256" key="8">
    <source>
        <dbReference type="ARBA" id="ARBA00023047"/>
    </source>
</evidence>
<dbReference type="AlphaFoldDB" id="A0A344TKP2"/>
<feature type="transmembrane region" description="Helical" evidence="15">
    <location>
        <begin position="20"/>
        <end position="42"/>
    </location>
</feature>
<name>A0A344TKP2_9BACT</name>
<dbReference type="KEGG" id="run:DR864_16370"/>
<dbReference type="GO" id="GO:0009279">
    <property type="term" value="C:cell outer membrane"/>
    <property type="evidence" value="ECO:0007669"/>
    <property type="project" value="UniProtKB-SubCell"/>
</dbReference>
<evidence type="ECO:0000256" key="12">
    <source>
        <dbReference type="ARBA" id="ARBA00023139"/>
    </source>
</evidence>
<dbReference type="OrthoDB" id="937431at2"/>
<keyword evidence="15" id="KW-1133">Transmembrane helix</keyword>
<dbReference type="Gene3D" id="3.30.1950.10">
    <property type="entry name" value="wza like domain"/>
    <property type="match status" value="1"/>
</dbReference>
<evidence type="ECO:0000313" key="19">
    <source>
        <dbReference type="Proteomes" id="UP000251993"/>
    </source>
</evidence>
<dbReference type="EMBL" id="CP030850">
    <property type="protein sequence ID" value="AXE19213.1"/>
    <property type="molecule type" value="Genomic_DNA"/>
</dbReference>
<dbReference type="GO" id="GO:0015288">
    <property type="term" value="F:porin activity"/>
    <property type="evidence" value="ECO:0007669"/>
    <property type="project" value="UniProtKB-KW"/>
</dbReference>
<evidence type="ECO:0000313" key="18">
    <source>
        <dbReference type="EMBL" id="AXE19213.1"/>
    </source>
</evidence>
<keyword evidence="3" id="KW-0813">Transport</keyword>
<evidence type="ECO:0000256" key="15">
    <source>
        <dbReference type="SAM" id="Phobius"/>
    </source>
</evidence>
<accession>A0A344TKP2</accession>
<keyword evidence="5" id="KW-0762">Sugar transport</keyword>
<evidence type="ECO:0000256" key="1">
    <source>
        <dbReference type="ARBA" id="ARBA00004571"/>
    </source>
</evidence>
<evidence type="ECO:0008006" key="20">
    <source>
        <dbReference type="Google" id="ProtNLM"/>
    </source>
</evidence>
<keyword evidence="4" id="KW-1134">Transmembrane beta strand</keyword>
<proteinExistence type="inferred from homology"/>
<evidence type="ECO:0000259" key="17">
    <source>
        <dbReference type="Pfam" id="PF22461"/>
    </source>
</evidence>
<evidence type="ECO:0000259" key="16">
    <source>
        <dbReference type="Pfam" id="PF02563"/>
    </source>
</evidence>
<gene>
    <name evidence="18" type="ORF">DR864_16370</name>
</gene>
<dbReference type="InterPro" id="IPR049712">
    <property type="entry name" value="Poly_export"/>
</dbReference>
<evidence type="ECO:0000256" key="4">
    <source>
        <dbReference type="ARBA" id="ARBA00022452"/>
    </source>
</evidence>
<sequence length="289" mass="31582">MTSAAIWVWRAIYLILFRGYISFSIFAMRLTLLFILLCFQVVAQKSAADTLKTGGIISTNYFGIPKDTSVYRIKVGDKLRIQSLNALEIIYPQGGNISVGNSPMTGGQASGTPAYLATVDLKGQIILPQVGRISVTGLTKSEVATEIERQYQQLINNPVFDVEITNRRIQVLGAVAKQGVITMDMEKVTLGEVIAMSGGIDFTTADNSIKLIRTRSGIQQEISYDVRNLSDPAVANIPIFDGDYVFVPPSKSSLRVIKNQKFSSIVQPIALTLNAIAILLGLYITISRN</sequence>
<evidence type="ECO:0000256" key="11">
    <source>
        <dbReference type="ARBA" id="ARBA00023136"/>
    </source>
</evidence>
<evidence type="ECO:0000256" key="14">
    <source>
        <dbReference type="ARBA" id="ARBA00023288"/>
    </source>
</evidence>
<evidence type="ECO:0000256" key="2">
    <source>
        <dbReference type="ARBA" id="ARBA00009450"/>
    </source>
</evidence>
<keyword evidence="10" id="KW-0626">Porin</keyword>
<dbReference type="GO" id="GO:0006811">
    <property type="term" value="P:monoatomic ion transport"/>
    <property type="evidence" value="ECO:0007669"/>
    <property type="project" value="UniProtKB-KW"/>
</dbReference>
<evidence type="ECO:0000256" key="9">
    <source>
        <dbReference type="ARBA" id="ARBA00023065"/>
    </source>
</evidence>
<keyword evidence="7" id="KW-0732">Signal</keyword>
<evidence type="ECO:0000256" key="6">
    <source>
        <dbReference type="ARBA" id="ARBA00022692"/>
    </source>
</evidence>
<keyword evidence="13" id="KW-0998">Cell outer membrane</keyword>
<dbReference type="Gene3D" id="3.10.560.10">
    <property type="entry name" value="Outer membrane lipoprotein wza domain like"/>
    <property type="match status" value="1"/>
</dbReference>
<feature type="transmembrane region" description="Helical" evidence="15">
    <location>
        <begin position="265"/>
        <end position="286"/>
    </location>
</feature>
<reference evidence="18 19" key="1">
    <citation type="submission" date="2018-07" db="EMBL/GenBank/DDBJ databases">
        <title>Genome sequencing of Runella.</title>
        <authorList>
            <person name="Baek M.-G."/>
            <person name="Yi H."/>
        </authorList>
    </citation>
    <scope>NUCLEOTIDE SEQUENCE [LARGE SCALE GENOMIC DNA]</scope>
    <source>
        <strain evidence="18 19">HYN0085</strain>
    </source>
</reference>
<protein>
    <recommendedName>
        <fullName evidence="20">Polysaccharide export outer membrane protein</fullName>
    </recommendedName>
</protein>
<evidence type="ECO:0000256" key="10">
    <source>
        <dbReference type="ARBA" id="ARBA00023114"/>
    </source>
</evidence>
<evidence type="ECO:0000256" key="7">
    <source>
        <dbReference type="ARBA" id="ARBA00022729"/>
    </source>
</evidence>
<feature type="domain" description="Polysaccharide export protein N-terminal" evidence="16">
    <location>
        <begin position="67"/>
        <end position="164"/>
    </location>
</feature>
<comment type="similarity">
    <text evidence="2">Belongs to the BexD/CtrA/VexA family.</text>
</comment>
<evidence type="ECO:0000256" key="3">
    <source>
        <dbReference type="ARBA" id="ARBA00022448"/>
    </source>
</evidence>
<keyword evidence="6 15" id="KW-0812">Transmembrane</keyword>
<evidence type="ECO:0000256" key="5">
    <source>
        <dbReference type="ARBA" id="ARBA00022597"/>
    </source>
</evidence>
<feature type="domain" description="SLBB" evidence="17">
    <location>
        <begin position="168"/>
        <end position="247"/>
    </location>
</feature>
<keyword evidence="8" id="KW-0625">Polysaccharide transport</keyword>
<dbReference type="GO" id="GO:0015159">
    <property type="term" value="F:polysaccharide transmembrane transporter activity"/>
    <property type="evidence" value="ECO:0007669"/>
    <property type="project" value="InterPro"/>
</dbReference>
<keyword evidence="12" id="KW-0564">Palmitate</keyword>
<dbReference type="Pfam" id="PF02563">
    <property type="entry name" value="Poly_export"/>
    <property type="match status" value="1"/>
</dbReference>
<organism evidence="18 19">
    <name type="scientific">Runella rosea</name>
    <dbReference type="NCBI Taxonomy" id="2259595"/>
    <lineage>
        <taxon>Bacteria</taxon>
        <taxon>Pseudomonadati</taxon>
        <taxon>Bacteroidota</taxon>
        <taxon>Cytophagia</taxon>
        <taxon>Cytophagales</taxon>
        <taxon>Spirosomataceae</taxon>
        <taxon>Runella</taxon>
    </lineage>
</organism>
<dbReference type="PANTHER" id="PTHR33619:SF3">
    <property type="entry name" value="POLYSACCHARIDE EXPORT PROTEIN GFCE-RELATED"/>
    <property type="match status" value="1"/>
</dbReference>
<dbReference type="InterPro" id="IPR054765">
    <property type="entry name" value="SLBB_dom"/>
</dbReference>
<dbReference type="GO" id="GO:0046930">
    <property type="term" value="C:pore complex"/>
    <property type="evidence" value="ECO:0007669"/>
    <property type="project" value="UniProtKB-KW"/>
</dbReference>
<dbReference type="Pfam" id="PF22461">
    <property type="entry name" value="SLBB_2"/>
    <property type="match status" value="1"/>
</dbReference>
<dbReference type="Proteomes" id="UP000251993">
    <property type="component" value="Chromosome"/>
</dbReference>
<comment type="subcellular location">
    <subcellularLocation>
        <location evidence="1">Cell outer membrane</location>
        <topology evidence="1">Multi-pass membrane protein</topology>
    </subcellularLocation>
</comment>
<keyword evidence="14" id="KW-0449">Lipoprotein</keyword>
<dbReference type="PANTHER" id="PTHR33619">
    <property type="entry name" value="POLYSACCHARIDE EXPORT PROTEIN GFCE-RELATED"/>
    <property type="match status" value="1"/>
</dbReference>
<keyword evidence="19" id="KW-1185">Reference proteome</keyword>